<keyword evidence="3" id="KW-1185">Reference proteome</keyword>
<gene>
    <name evidence="2" type="ORF">CY0110_08081</name>
</gene>
<keyword evidence="1" id="KW-0812">Transmembrane</keyword>
<evidence type="ECO:0000313" key="3">
    <source>
        <dbReference type="Proteomes" id="UP000003781"/>
    </source>
</evidence>
<sequence>MTDKINDYNDDNLTSAERSTNADLIYSYTEEFLKLQRESLNRLDTKMSVFLAFTGVLVRFTSELSEKVIIEDFTCYSCLLLQIITYIALGSSALVLCLGLTTKLRGSVISPKALMKD</sequence>
<dbReference type="AlphaFoldDB" id="A3ISA1"/>
<dbReference type="EMBL" id="AAXW01000022">
    <property type="protein sequence ID" value="EAZ90617.1"/>
    <property type="molecule type" value="Genomic_DNA"/>
</dbReference>
<keyword evidence="1" id="KW-0472">Membrane</keyword>
<comment type="caution">
    <text evidence="2">The sequence shown here is derived from an EMBL/GenBank/DDBJ whole genome shotgun (WGS) entry which is preliminary data.</text>
</comment>
<dbReference type="RefSeq" id="WP_008276257.1">
    <property type="nucleotide sequence ID" value="NZ_AAXW01000022.1"/>
</dbReference>
<evidence type="ECO:0000313" key="2">
    <source>
        <dbReference type="EMBL" id="EAZ90617.1"/>
    </source>
</evidence>
<dbReference type="Proteomes" id="UP000003781">
    <property type="component" value="Unassembled WGS sequence"/>
</dbReference>
<evidence type="ECO:0000256" key="1">
    <source>
        <dbReference type="SAM" id="Phobius"/>
    </source>
</evidence>
<name>A3ISA1_9CHRO</name>
<keyword evidence="1" id="KW-1133">Transmembrane helix</keyword>
<feature type="transmembrane region" description="Helical" evidence="1">
    <location>
        <begin position="80"/>
        <end position="102"/>
    </location>
</feature>
<protein>
    <submittedName>
        <fullName evidence="2">Uncharacterized protein</fullName>
    </submittedName>
</protein>
<dbReference type="eggNOG" id="ENOG502ZPJ5">
    <property type="taxonomic scope" value="Bacteria"/>
</dbReference>
<reference evidence="2 3" key="1">
    <citation type="submission" date="2007-03" db="EMBL/GenBank/DDBJ databases">
        <authorList>
            <person name="Stal L."/>
            <person name="Ferriera S."/>
            <person name="Johnson J."/>
            <person name="Kravitz S."/>
            <person name="Beeson K."/>
            <person name="Sutton G."/>
            <person name="Rogers Y.-H."/>
            <person name="Friedman R."/>
            <person name="Frazier M."/>
            <person name="Venter J.C."/>
        </authorList>
    </citation>
    <scope>NUCLEOTIDE SEQUENCE [LARGE SCALE GENOMIC DNA]</scope>
    <source>
        <strain evidence="2 3">CCY0110</strain>
    </source>
</reference>
<organism evidence="2 3">
    <name type="scientific">Crocosphaera chwakensis CCY0110</name>
    <dbReference type="NCBI Taxonomy" id="391612"/>
    <lineage>
        <taxon>Bacteria</taxon>
        <taxon>Bacillati</taxon>
        <taxon>Cyanobacteriota</taxon>
        <taxon>Cyanophyceae</taxon>
        <taxon>Oscillatoriophycideae</taxon>
        <taxon>Chroococcales</taxon>
        <taxon>Aphanothecaceae</taxon>
        <taxon>Crocosphaera</taxon>
        <taxon>Crocosphaera chwakensis</taxon>
    </lineage>
</organism>
<proteinExistence type="predicted"/>
<accession>A3ISA1</accession>